<accession>A0ABP6QG58</accession>
<dbReference type="Pfam" id="PF26571">
    <property type="entry name" value="VldE"/>
    <property type="match status" value="1"/>
</dbReference>
<evidence type="ECO:0000256" key="1">
    <source>
        <dbReference type="SAM" id="Coils"/>
    </source>
</evidence>
<keyword evidence="2" id="KW-0732">Signal</keyword>
<proteinExistence type="predicted"/>
<feature type="chain" id="PRO_5045552485" description="ARB-07466-like C-terminal domain-containing protein" evidence="2">
    <location>
        <begin position="26"/>
        <end position="299"/>
    </location>
</feature>
<feature type="signal peptide" evidence="2">
    <location>
        <begin position="1"/>
        <end position="25"/>
    </location>
</feature>
<evidence type="ECO:0000313" key="4">
    <source>
        <dbReference type="EMBL" id="GAA3225707.1"/>
    </source>
</evidence>
<dbReference type="EMBL" id="BAAAUV010000015">
    <property type="protein sequence ID" value="GAA3225707.1"/>
    <property type="molecule type" value="Genomic_DNA"/>
</dbReference>
<feature type="coiled-coil region" evidence="1">
    <location>
        <begin position="145"/>
        <end position="175"/>
    </location>
</feature>
<evidence type="ECO:0000259" key="3">
    <source>
        <dbReference type="Pfam" id="PF26571"/>
    </source>
</evidence>
<keyword evidence="1" id="KW-0175">Coiled coil</keyword>
<dbReference type="InterPro" id="IPR058593">
    <property type="entry name" value="ARB_07466-like_C"/>
</dbReference>
<keyword evidence="5" id="KW-1185">Reference proteome</keyword>
<name>A0ABP6QG58_9ACTN</name>
<gene>
    <name evidence="4" type="ORF">GCM10010468_53520</name>
</gene>
<feature type="domain" description="ARB-07466-like C-terminal" evidence="3">
    <location>
        <begin position="184"/>
        <end position="291"/>
    </location>
</feature>
<dbReference type="Proteomes" id="UP001501237">
    <property type="component" value="Unassembled WGS sequence"/>
</dbReference>
<comment type="caution">
    <text evidence="4">The sequence shown here is derived from an EMBL/GenBank/DDBJ whole genome shotgun (WGS) entry which is preliminary data.</text>
</comment>
<reference evidence="5" key="1">
    <citation type="journal article" date="2019" name="Int. J. Syst. Evol. Microbiol.">
        <title>The Global Catalogue of Microorganisms (GCM) 10K type strain sequencing project: providing services to taxonomists for standard genome sequencing and annotation.</title>
        <authorList>
            <consortium name="The Broad Institute Genomics Platform"/>
            <consortium name="The Broad Institute Genome Sequencing Center for Infectious Disease"/>
            <person name="Wu L."/>
            <person name="Ma J."/>
        </authorList>
    </citation>
    <scope>NUCLEOTIDE SEQUENCE [LARGE SCALE GENOMIC DNA]</scope>
    <source>
        <strain evidence="5">JCM 9377</strain>
    </source>
</reference>
<organism evidence="4 5">
    <name type="scientific">Actinocorallia longicatena</name>
    <dbReference type="NCBI Taxonomy" id="111803"/>
    <lineage>
        <taxon>Bacteria</taxon>
        <taxon>Bacillati</taxon>
        <taxon>Actinomycetota</taxon>
        <taxon>Actinomycetes</taxon>
        <taxon>Streptosporangiales</taxon>
        <taxon>Thermomonosporaceae</taxon>
        <taxon>Actinocorallia</taxon>
    </lineage>
</organism>
<sequence>MKRRVPLAIAAAASAVLLAAPSSSAVVSKPTDKAKLAALTKELAALDKELGGDLADLEDLKDSAQKAVQRKDDLKEELGKSQSVVSRLAAGRYMNQGLDPSMSVLQTGDPAVALQNAGLAQWMQNNESARVGQIQAVVNLQVKAAKDATYKLNKLQRAVNDMKSRKAEIKKLIEKFQPSPIIGNSSLTPRLVSMRDALIAAKGPFLMIGCLRPGDPQDHGSGRACDFMESTGGRMPTADHIAHGNDVLKWALANASKYGIKYVIWRQRYYDAQSGSNKVMSDRGSITQNHYDHVHISVF</sequence>
<evidence type="ECO:0000313" key="5">
    <source>
        <dbReference type="Proteomes" id="UP001501237"/>
    </source>
</evidence>
<protein>
    <recommendedName>
        <fullName evidence="3">ARB-07466-like C-terminal domain-containing protein</fullName>
    </recommendedName>
</protein>
<evidence type="ECO:0000256" key="2">
    <source>
        <dbReference type="SAM" id="SignalP"/>
    </source>
</evidence>